<evidence type="ECO:0000313" key="3">
    <source>
        <dbReference type="Proteomes" id="UP001165122"/>
    </source>
</evidence>
<comment type="caution">
    <text evidence="2">The sequence shown here is derived from an EMBL/GenBank/DDBJ whole genome shotgun (WGS) entry which is preliminary data.</text>
</comment>
<feature type="transmembrane region" description="Helical" evidence="1">
    <location>
        <begin position="338"/>
        <end position="359"/>
    </location>
</feature>
<protein>
    <submittedName>
        <fullName evidence="2">Uncharacterized protein</fullName>
    </submittedName>
</protein>
<proteinExistence type="predicted"/>
<feature type="transmembrane region" description="Helical" evidence="1">
    <location>
        <begin position="427"/>
        <end position="450"/>
    </location>
</feature>
<feature type="transmembrane region" description="Helical" evidence="1">
    <location>
        <begin position="236"/>
        <end position="254"/>
    </location>
</feature>
<name>A0A9W7L0L8_9STRA</name>
<dbReference type="EMBL" id="BRXW01000318">
    <property type="protein sequence ID" value="GMI18050.1"/>
    <property type="molecule type" value="Genomic_DNA"/>
</dbReference>
<keyword evidence="1" id="KW-0812">Transmembrane</keyword>
<keyword evidence="3" id="KW-1185">Reference proteome</keyword>
<keyword evidence="1" id="KW-0472">Membrane</keyword>
<feature type="transmembrane region" description="Helical" evidence="1">
    <location>
        <begin position="400"/>
        <end position="420"/>
    </location>
</feature>
<evidence type="ECO:0000256" key="1">
    <source>
        <dbReference type="SAM" id="Phobius"/>
    </source>
</evidence>
<dbReference type="Proteomes" id="UP001165122">
    <property type="component" value="Unassembled WGS sequence"/>
</dbReference>
<organism evidence="2 3">
    <name type="scientific">Triparma laevis f. longispina</name>
    <dbReference type="NCBI Taxonomy" id="1714387"/>
    <lineage>
        <taxon>Eukaryota</taxon>
        <taxon>Sar</taxon>
        <taxon>Stramenopiles</taxon>
        <taxon>Ochrophyta</taxon>
        <taxon>Bolidophyceae</taxon>
        <taxon>Parmales</taxon>
        <taxon>Triparmaceae</taxon>
        <taxon>Triparma</taxon>
    </lineage>
</organism>
<accession>A0A9W7L0L8</accession>
<evidence type="ECO:0000313" key="2">
    <source>
        <dbReference type="EMBL" id="GMI18050.1"/>
    </source>
</evidence>
<sequence>MYGRVTVIARGSVSSGNAGAIETKEMVAIRLRRLGGGRTKMEFACELELGFGVSNGAVKHFVESRLEEMINASIYFQRLVPLKDYRAEDGVALAHDLMWMAPSGKKRVERLAEVLKASRAMKELTETLPCTKMVCVSEKEAAQMGKNLIPALKSKEVIADGVHQWRLQNRAVGELVEKHAWIMPMVVVISKSIVKTAAWGLMRRVTLGAVLSLGDLVTDLIRFFDGGDEMKTYRDASLACLTTSIVLQMIVVVFQNRKKRVLRIFKEMLIVVSGMKAAVDAYKVASGAGQEKDTEFDPVTEMTCSKCIEMFAESIPGIIIQTGAIISELNSGDPTSRMAYISLLFSTLTTGFVSATLSYDYDTDPKKRAFNPEFYGYVPEDPRKRAALFLTMTLMSADQVLINGILVVVLAMLTSGLLTITEDTIEFLTSLTVVLGTSLILLVGLFFTLINGESFIDPFLKKNSKVTPDGVKKGNVIDVQEFNREMKRRGSISL</sequence>
<gene>
    <name evidence="2" type="ORF">TrLO_g4469</name>
</gene>
<keyword evidence="1" id="KW-1133">Transmembrane helix</keyword>
<dbReference type="AlphaFoldDB" id="A0A9W7L0L8"/>
<reference evidence="3" key="1">
    <citation type="journal article" date="2023" name="Commun. Biol.">
        <title>Genome analysis of Parmales, the sister group of diatoms, reveals the evolutionary specialization of diatoms from phago-mixotrophs to photoautotrophs.</title>
        <authorList>
            <person name="Ban H."/>
            <person name="Sato S."/>
            <person name="Yoshikawa S."/>
            <person name="Yamada K."/>
            <person name="Nakamura Y."/>
            <person name="Ichinomiya M."/>
            <person name="Sato N."/>
            <person name="Blanc-Mathieu R."/>
            <person name="Endo H."/>
            <person name="Kuwata A."/>
            <person name="Ogata H."/>
        </authorList>
    </citation>
    <scope>NUCLEOTIDE SEQUENCE [LARGE SCALE GENOMIC DNA]</scope>
    <source>
        <strain evidence="3">NIES 3700</strain>
    </source>
</reference>